<sequence length="77" mass="7984">MSPQNPNNATGNTIPGNDSGYGPADPPSWTIGALVSSTSHVGMMSLIGLNSQPHTQLPEPDNTSGTDRNILGRSPQQ</sequence>
<keyword evidence="3" id="KW-1185">Reference proteome</keyword>
<proteinExistence type="predicted"/>
<accession>A0A423XBZ7</accession>
<comment type="caution">
    <text evidence="2">The sequence shown here is derived from an EMBL/GenBank/DDBJ whole genome shotgun (WGS) entry which is preliminary data.</text>
</comment>
<dbReference type="EMBL" id="LKEB01000019">
    <property type="protein sequence ID" value="ROW13447.1"/>
    <property type="molecule type" value="Genomic_DNA"/>
</dbReference>
<protein>
    <submittedName>
        <fullName evidence="2">Uncharacterized protein</fullName>
    </submittedName>
</protein>
<evidence type="ECO:0000313" key="2">
    <source>
        <dbReference type="EMBL" id="ROW13447.1"/>
    </source>
</evidence>
<feature type="region of interest" description="Disordered" evidence="1">
    <location>
        <begin position="1"/>
        <end position="30"/>
    </location>
</feature>
<dbReference type="AlphaFoldDB" id="A0A423XBZ7"/>
<evidence type="ECO:0000313" key="3">
    <source>
        <dbReference type="Proteomes" id="UP000285146"/>
    </source>
</evidence>
<feature type="compositionally biased region" description="Polar residues" evidence="1">
    <location>
        <begin position="1"/>
        <end position="16"/>
    </location>
</feature>
<feature type="region of interest" description="Disordered" evidence="1">
    <location>
        <begin position="46"/>
        <end position="77"/>
    </location>
</feature>
<organism evidence="2 3">
    <name type="scientific">Cytospora leucostoma</name>
    <dbReference type="NCBI Taxonomy" id="1230097"/>
    <lineage>
        <taxon>Eukaryota</taxon>
        <taxon>Fungi</taxon>
        <taxon>Dikarya</taxon>
        <taxon>Ascomycota</taxon>
        <taxon>Pezizomycotina</taxon>
        <taxon>Sordariomycetes</taxon>
        <taxon>Sordariomycetidae</taxon>
        <taxon>Diaporthales</taxon>
        <taxon>Cytosporaceae</taxon>
        <taxon>Cytospora</taxon>
    </lineage>
</organism>
<name>A0A423XBZ7_9PEZI</name>
<feature type="compositionally biased region" description="Polar residues" evidence="1">
    <location>
        <begin position="48"/>
        <end position="67"/>
    </location>
</feature>
<gene>
    <name evidence="2" type="ORF">VPNG_04403</name>
</gene>
<dbReference type="InParanoid" id="A0A423XBZ7"/>
<evidence type="ECO:0000256" key="1">
    <source>
        <dbReference type="SAM" id="MobiDB-lite"/>
    </source>
</evidence>
<reference evidence="2 3" key="1">
    <citation type="submission" date="2015-09" db="EMBL/GenBank/DDBJ databases">
        <title>Host preference determinants of Valsa canker pathogens revealed by comparative genomics.</title>
        <authorList>
            <person name="Yin Z."/>
            <person name="Huang L."/>
        </authorList>
    </citation>
    <scope>NUCLEOTIDE SEQUENCE [LARGE SCALE GENOMIC DNA]</scope>
    <source>
        <strain evidence="2 3">SXYLt</strain>
    </source>
</reference>
<dbReference type="Proteomes" id="UP000285146">
    <property type="component" value="Unassembled WGS sequence"/>
</dbReference>